<evidence type="ECO:0000256" key="1">
    <source>
        <dbReference type="PROSITE-ProRule" id="PRU00047"/>
    </source>
</evidence>
<feature type="compositionally biased region" description="Polar residues" evidence="2">
    <location>
        <begin position="342"/>
        <end position="354"/>
    </location>
</feature>
<dbReference type="InterPro" id="IPR001878">
    <property type="entry name" value="Znf_CCHC"/>
</dbReference>
<evidence type="ECO:0000313" key="4">
    <source>
        <dbReference type="Ensembl" id="ENSDLAP00005082362.1"/>
    </source>
</evidence>
<feature type="domain" description="CCHC-type" evidence="3">
    <location>
        <begin position="361"/>
        <end position="376"/>
    </location>
</feature>
<dbReference type="PANTHER" id="PTHR23095:SF53">
    <property type="entry name" value="ZINC FINGER CCHC DOMAIN-CONTAINING PROTEIN 12-LIKE"/>
    <property type="match status" value="1"/>
</dbReference>
<protein>
    <recommendedName>
        <fullName evidence="3">CCHC-type domain-containing protein</fullName>
    </recommendedName>
</protein>
<accession>A0A8P4GLL8</accession>
<dbReference type="PROSITE" id="PS50158">
    <property type="entry name" value="ZF_CCHC"/>
    <property type="match status" value="1"/>
</dbReference>
<dbReference type="GO" id="GO:0008270">
    <property type="term" value="F:zinc ion binding"/>
    <property type="evidence" value="ECO:0007669"/>
    <property type="project" value="UniProtKB-KW"/>
</dbReference>
<evidence type="ECO:0000259" key="3">
    <source>
        <dbReference type="PROSITE" id="PS50158"/>
    </source>
</evidence>
<evidence type="ECO:0000313" key="5">
    <source>
        <dbReference type="Proteomes" id="UP000694389"/>
    </source>
</evidence>
<dbReference type="Pfam" id="PF14893">
    <property type="entry name" value="PNMA"/>
    <property type="match status" value="1"/>
</dbReference>
<name>A0A8P4GLL8_DICLA</name>
<dbReference type="SUPFAM" id="SSF57756">
    <property type="entry name" value="Retrovirus zinc finger-like domains"/>
    <property type="match status" value="1"/>
</dbReference>
<reference evidence="4" key="1">
    <citation type="submission" date="2025-08" db="UniProtKB">
        <authorList>
            <consortium name="Ensembl"/>
        </authorList>
    </citation>
    <scope>IDENTIFICATION</scope>
</reference>
<keyword evidence="1" id="KW-0863">Zinc-finger</keyword>
<proteinExistence type="predicted"/>
<keyword evidence="1" id="KW-0862">Zinc</keyword>
<reference evidence="4" key="2">
    <citation type="submission" date="2025-09" db="UniProtKB">
        <authorList>
            <consortium name="Ensembl"/>
        </authorList>
    </citation>
    <scope>IDENTIFICATION</scope>
</reference>
<dbReference type="GO" id="GO:0003676">
    <property type="term" value="F:nucleic acid binding"/>
    <property type="evidence" value="ECO:0007669"/>
    <property type="project" value="InterPro"/>
</dbReference>
<organism evidence="4 5">
    <name type="scientific">Dicentrarchus labrax</name>
    <name type="common">European seabass</name>
    <name type="synonym">Morone labrax</name>
    <dbReference type="NCBI Taxonomy" id="13489"/>
    <lineage>
        <taxon>Eukaryota</taxon>
        <taxon>Metazoa</taxon>
        <taxon>Chordata</taxon>
        <taxon>Craniata</taxon>
        <taxon>Vertebrata</taxon>
        <taxon>Euteleostomi</taxon>
        <taxon>Actinopterygii</taxon>
        <taxon>Neopterygii</taxon>
        <taxon>Teleostei</taxon>
        <taxon>Neoteleostei</taxon>
        <taxon>Acanthomorphata</taxon>
        <taxon>Eupercaria</taxon>
        <taxon>Moronidae</taxon>
        <taxon>Dicentrarchus</taxon>
    </lineage>
</organism>
<dbReference type="PANTHER" id="PTHR23095">
    <property type="entry name" value="PARANEOPLASTIC ANTIGEN"/>
    <property type="match status" value="1"/>
</dbReference>
<sequence length="408" mass="45646">MSQIEESIEGAELSTHKIPPLLLVDAPSPIKLGLPDVDLSTASAPSTKSMTPTNLNPSELNPPEVQKIVVEHIVRSEDKPSHSHPALRLRTFSGKIPRPYSEVDYDTWRSHVDLMMKDTSVSDLERTRRILESFLVPASDVIKHLGPEAPPTAYLQMLDPAFATVEDGEELFVRFMGTLQDSGEKPSTYLQRLQVALGNAVRRGGVAAQDSDKHLLRQFCRGCWDNVLLTDLHLEQKKQNPPSFAELLLLLRTEEDRQEAKVMRMKQHLGATKQKAVSHVQSVYDCGETQAESDVSSIHELRKQVAVLKSQLTSLMKKKKTTSSKRETSKMTETQKPDHANTETNLPSHKGTTSKPKPWYCFRCGEDGHIVATCESDANPALVAAKRKELRQRQQLWEAQNVPISPLN</sequence>
<feature type="region of interest" description="Disordered" evidence="2">
    <location>
        <begin position="316"/>
        <end position="354"/>
    </location>
</feature>
<dbReference type="InterPro" id="IPR036875">
    <property type="entry name" value="Znf_CCHC_sf"/>
</dbReference>
<dbReference type="InterPro" id="IPR048270">
    <property type="entry name" value="PNMA_C"/>
</dbReference>
<dbReference type="AlphaFoldDB" id="A0A8P4GLL8"/>
<feature type="compositionally biased region" description="Basic and acidic residues" evidence="2">
    <location>
        <begin position="324"/>
        <end position="341"/>
    </location>
</feature>
<dbReference type="Proteomes" id="UP000694389">
    <property type="component" value="Unassembled WGS sequence"/>
</dbReference>
<dbReference type="GeneTree" id="ENSGT01030000234522"/>
<dbReference type="InterPro" id="IPR026523">
    <property type="entry name" value="PNMA"/>
</dbReference>
<dbReference type="Ensembl" id="ENSDLAT00005079725.1">
    <property type="protein sequence ID" value="ENSDLAP00005082362.1"/>
    <property type="gene ID" value="ENSDLAG00005027437.1"/>
</dbReference>
<evidence type="ECO:0000256" key="2">
    <source>
        <dbReference type="SAM" id="MobiDB-lite"/>
    </source>
</evidence>
<keyword evidence="1" id="KW-0479">Metal-binding</keyword>
<keyword evidence="5" id="KW-1185">Reference proteome</keyword>